<name>A0A8H8CIR5_PSICU</name>
<feature type="compositionally biased region" description="Basic and acidic residues" evidence="1">
    <location>
        <begin position="345"/>
        <end position="363"/>
    </location>
</feature>
<dbReference type="PANTHER" id="PTHR40465">
    <property type="entry name" value="CHROMOSOME 1, WHOLE GENOME SHOTGUN SEQUENCE"/>
    <property type="match status" value="1"/>
</dbReference>
<keyword evidence="2" id="KW-1133">Transmembrane helix</keyword>
<evidence type="ECO:0000256" key="2">
    <source>
        <dbReference type="SAM" id="Phobius"/>
    </source>
</evidence>
<feature type="domain" description="DUF6534" evidence="3">
    <location>
        <begin position="194"/>
        <end position="281"/>
    </location>
</feature>
<sequence length="363" mass="39997">MSTSATLDPSVALDNSMGAMFIGVIVSAVLHGITLLQAFTYWNNYKKDVWYLKTLVSITVSFDAIHLVMISHAVYHHVVSKYHSDKDSLRFITWTVLVEALFTGVNAGIVQRPFLHFACVSPYVLPLNAKLPELLIYQHNIVSKRNYWLAGTIFFLILATAGSGTVWVILSLQFETYEQLLSITPLTITINALSTVVDVAIAASLCIMLHNARTGFRRSDTIITKLIIFVVNTGVLTTCCAVASLICLIASPKSLIYATFYFCIGRLYTNSFLATLNARNSFTSQIDENTTSRMMGSIPTSVISGHQAATNSMKMKNITIRIDTSTTKDALNNGANHSVDALKSQSEKSEDDVRVRAKNGDLY</sequence>
<evidence type="ECO:0000313" key="4">
    <source>
        <dbReference type="EMBL" id="KAG5166986.1"/>
    </source>
</evidence>
<accession>A0A8H8CIR5</accession>
<keyword evidence="2" id="KW-0472">Membrane</keyword>
<feature type="transmembrane region" description="Helical" evidence="2">
    <location>
        <begin position="222"/>
        <end position="249"/>
    </location>
</feature>
<feature type="region of interest" description="Disordered" evidence="1">
    <location>
        <begin position="340"/>
        <end position="363"/>
    </location>
</feature>
<gene>
    <name evidence="4" type="ORF">JR316_007323</name>
</gene>
<protein>
    <recommendedName>
        <fullName evidence="3">DUF6534 domain-containing protein</fullName>
    </recommendedName>
</protein>
<feature type="transmembrane region" description="Helical" evidence="2">
    <location>
        <begin position="255"/>
        <end position="276"/>
    </location>
</feature>
<feature type="transmembrane region" description="Helical" evidence="2">
    <location>
        <begin position="20"/>
        <end position="42"/>
    </location>
</feature>
<feature type="transmembrane region" description="Helical" evidence="2">
    <location>
        <begin position="190"/>
        <end position="210"/>
    </location>
</feature>
<keyword evidence="2" id="KW-0812">Transmembrane</keyword>
<feature type="transmembrane region" description="Helical" evidence="2">
    <location>
        <begin position="147"/>
        <end position="170"/>
    </location>
</feature>
<dbReference type="PANTHER" id="PTHR40465:SF1">
    <property type="entry name" value="DUF6534 DOMAIN-CONTAINING PROTEIN"/>
    <property type="match status" value="1"/>
</dbReference>
<reference evidence="4" key="1">
    <citation type="submission" date="2021-02" db="EMBL/GenBank/DDBJ databases">
        <title>Psilocybe cubensis genome.</title>
        <authorList>
            <person name="Mckernan K.J."/>
            <person name="Crawford S."/>
            <person name="Trippe A."/>
            <person name="Kane L.T."/>
            <person name="Mclaughlin S."/>
        </authorList>
    </citation>
    <scope>NUCLEOTIDE SEQUENCE [LARGE SCALE GENOMIC DNA]</scope>
    <source>
        <strain evidence="4">MGC-MH-2018</strain>
    </source>
</reference>
<evidence type="ECO:0000259" key="3">
    <source>
        <dbReference type="Pfam" id="PF20152"/>
    </source>
</evidence>
<dbReference type="Pfam" id="PF20152">
    <property type="entry name" value="DUF6534"/>
    <property type="match status" value="1"/>
</dbReference>
<feature type="transmembrane region" description="Helical" evidence="2">
    <location>
        <begin position="49"/>
        <end position="71"/>
    </location>
</feature>
<comment type="caution">
    <text evidence="4">The sequence shown here is derived from an EMBL/GenBank/DDBJ whole genome shotgun (WGS) entry which is preliminary data.</text>
</comment>
<dbReference type="EMBL" id="JAFIQS010000007">
    <property type="protein sequence ID" value="KAG5166986.1"/>
    <property type="molecule type" value="Genomic_DNA"/>
</dbReference>
<proteinExistence type="predicted"/>
<feature type="transmembrane region" description="Helical" evidence="2">
    <location>
        <begin position="91"/>
        <end position="110"/>
    </location>
</feature>
<dbReference type="InterPro" id="IPR045339">
    <property type="entry name" value="DUF6534"/>
</dbReference>
<organism evidence="4">
    <name type="scientific">Psilocybe cubensis</name>
    <name type="common">Psychedelic mushroom</name>
    <name type="synonym">Stropharia cubensis</name>
    <dbReference type="NCBI Taxonomy" id="181762"/>
    <lineage>
        <taxon>Eukaryota</taxon>
        <taxon>Fungi</taxon>
        <taxon>Dikarya</taxon>
        <taxon>Basidiomycota</taxon>
        <taxon>Agaricomycotina</taxon>
        <taxon>Agaricomycetes</taxon>
        <taxon>Agaricomycetidae</taxon>
        <taxon>Agaricales</taxon>
        <taxon>Agaricineae</taxon>
        <taxon>Strophariaceae</taxon>
        <taxon>Psilocybe</taxon>
    </lineage>
</organism>
<dbReference type="AlphaFoldDB" id="A0A8H8CIR5"/>
<evidence type="ECO:0000256" key="1">
    <source>
        <dbReference type="SAM" id="MobiDB-lite"/>
    </source>
</evidence>